<proteinExistence type="predicted"/>
<reference evidence="2" key="1">
    <citation type="journal article" date="2023" name="Mol. Phylogenet. Evol.">
        <title>Genome-scale phylogeny and comparative genomics of the fungal order Sordariales.</title>
        <authorList>
            <person name="Hensen N."/>
            <person name="Bonometti L."/>
            <person name="Westerberg I."/>
            <person name="Brannstrom I.O."/>
            <person name="Guillou S."/>
            <person name="Cros-Aarteil S."/>
            <person name="Calhoun S."/>
            <person name="Haridas S."/>
            <person name="Kuo A."/>
            <person name="Mondo S."/>
            <person name="Pangilinan J."/>
            <person name="Riley R."/>
            <person name="LaButti K."/>
            <person name="Andreopoulos B."/>
            <person name="Lipzen A."/>
            <person name="Chen C."/>
            <person name="Yan M."/>
            <person name="Daum C."/>
            <person name="Ng V."/>
            <person name="Clum A."/>
            <person name="Steindorff A."/>
            <person name="Ohm R.A."/>
            <person name="Martin F."/>
            <person name="Silar P."/>
            <person name="Natvig D.O."/>
            <person name="Lalanne C."/>
            <person name="Gautier V."/>
            <person name="Ament-Velasquez S.L."/>
            <person name="Kruys A."/>
            <person name="Hutchinson M.I."/>
            <person name="Powell A.J."/>
            <person name="Barry K."/>
            <person name="Miller A.N."/>
            <person name="Grigoriev I.V."/>
            <person name="Debuchy R."/>
            <person name="Gladieux P."/>
            <person name="Hiltunen Thoren M."/>
            <person name="Johannesson H."/>
        </authorList>
    </citation>
    <scope>NUCLEOTIDE SEQUENCE</scope>
    <source>
        <strain evidence="2">CBS 955.72</strain>
    </source>
</reference>
<accession>A0AAJ0MBW4</accession>
<evidence type="ECO:0000313" key="2">
    <source>
        <dbReference type="EMBL" id="KAK3348971.1"/>
    </source>
</evidence>
<feature type="region of interest" description="Disordered" evidence="1">
    <location>
        <begin position="172"/>
        <end position="235"/>
    </location>
</feature>
<dbReference type="Proteomes" id="UP001275084">
    <property type="component" value="Unassembled WGS sequence"/>
</dbReference>
<name>A0AAJ0MBW4_9PEZI</name>
<gene>
    <name evidence="2" type="ORF">B0T25DRAFT_232026</name>
</gene>
<evidence type="ECO:0000313" key="3">
    <source>
        <dbReference type="Proteomes" id="UP001275084"/>
    </source>
</evidence>
<reference evidence="2" key="2">
    <citation type="submission" date="2023-06" db="EMBL/GenBank/DDBJ databases">
        <authorList>
            <consortium name="Lawrence Berkeley National Laboratory"/>
            <person name="Haridas S."/>
            <person name="Hensen N."/>
            <person name="Bonometti L."/>
            <person name="Westerberg I."/>
            <person name="Brannstrom I.O."/>
            <person name="Guillou S."/>
            <person name="Cros-Aarteil S."/>
            <person name="Calhoun S."/>
            <person name="Kuo A."/>
            <person name="Mondo S."/>
            <person name="Pangilinan J."/>
            <person name="Riley R."/>
            <person name="Labutti K."/>
            <person name="Andreopoulos B."/>
            <person name="Lipzen A."/>
            <person name="Chen C."/>
            <person name="Yanf M."/>
            <person name="Daum C."/>
            <person name="Ng V."/>
            <person name="Clum A."/>
            <person name="Steindorff A."/>
            <person name="Ohm R."/>
            <person name="Martin F."/>
            <person name="Silar P."/>
            <person name="Natvig D."/>
            <person name="Lalanne C."/>
            <person name="Gautier V."/>
            <person name="Ament-Velasquez S.L."/>
            <person name="Kruys A."/>
            <person name="Hutchinson M.I."/>
            <person name="Powell A.J."/>
            <person name="Barry K."/>
            <person name="Miller A.N."/>
            <person name="Grigoriev I.V."/>
            <person name="Debuchy R."/>
            <person name="Gladieux P."/>
            <person name="Thoren M.H."/>
            <person name="Johannesson H."/>
        </authorList>
    </citation>
    <scope>NUCLEOTIDE SEQUENCE</scope>
    <source>
        <strain evidence="2">CBS 955.72</strain>
    </source>
</reference>
<comment type="caution">
    <text evidence="2">The sequence shown here is derived from an EMBL/GenBank/DDBJ whole genome shotgun (WGS) entry which is preliminary data.</text>
</comment>
<feature type="compositionally biased region" description="Polar residues" evidence="1">
    <location>
        <begin position="18"/>
        <end position="31"/>
    </location>
</feature>
<feature type="compositionally biased region" description="Basic and acidic residues" evidence="1">
    <location>
        <begin position="290"/>
        <end position="301"/>
    </location>
</feature>
<protein>
    <submittedName>
        <fullName evidence="2">Uncharacterized protein</fullName>
    </submittedName>
</protein>
<feature type="region of interest" description="Disordered" evidence="1">
    <location>
        <begin position="1"/>
        <end position="154"/>
    </location>
</feature>
<evidence type="ECO:0000256" key="1">
    <source>
        <dbReference type="SAM" id="MobiDB-lite"/>
    </source>
</evidence>
<dbReference type="EMBL" id="JAUIQD010000005">
    <property type="protein sequence ID" value="KAK3348971.1"/>
    <property type="molecule type" value="Genomic_DNA"/>
</dbReference>
<feature type="compositionally biased region" description="Polar residues" evidence="1">
    <location>
        <begin position="217"/>
        <end position="230"/>
    </location>
</feature>
<feature type="compositionally biased region" description="Basic and acidic residues" evidence="1">
    <location>
        <begin position="90"/>
        <end position="105"/>
    </location>
</feature>
<organism evidence="2 3">
    <name type="scientific">Lasiosphaeria hispida</name>
    <dbReference type="NCBI Taxonomy" id="260671"/>
    <lineage>
        <taxon>Eukaryota</taxon>
        <taxon>Fungi</taxon>
        <taxon>Dikarya</taxon>
        <taxon>Ascomycota</taxon>
        <taxon>Pezizomycotina</taxon>
        <taxon>Sordariomycetes</taxon>
        <taxon>Sordariomycetidae</taxon>
        <taxon>Sordariales</taxon>
        <taxon>Lasiosphaeriaceae</taxon>
        <taxon>Lasiosphaeria</taxon>
    </lineage>
</organism>
<feature type="region of interest" description="Disordered" evidence="1">
    <location>
        <begin position="278"/>
        <end position="317"/>
    </location>
</feature>
<sequence>MADSPISTPKRKHAQLFNDDNSNLYNTTQFTFDPHSPVKDGSGSPRTNVAHRFRGLALGGGGGVNDPRPQSPGPNLKPLPFSDVFGSLRIDARDDGTRKRMKLPDGELPDADIPDLHVSVAARHDPTTPAPRSAGHATAGPRKSGSQSPRQRSPGAVKFALDTAVVGQSETVANTASSPLPRPSPPNTHRPLKGKRAGTPPLAYKTSLGANPLTPAQGGTTDVLTSSPGSDDTFITDPLRASLTWHDDEITIYDPDDSDDDGTGINGIGFKPTPAIAHARTVKRKQQLAEYRKREEREARAKRSQRRRGSPVPGLVELKGTVERRKVRFMESATELLSF</sequence>
<keyword evidence="3" id="KW-1185">Reference proteome</keyword>
<dbReference type="AlphaFoldDB" id="A0AAJ0MBW4"/>